<dbReference type="Proteomes" id="UP000276103">
    <property type="component" value="Unassembled WGS sequence"/>
</dbReference>
<reference evidence="1 2" key="1">
    <citation type="journal article" date="2019" name="Genome Biol. Evol.">
        <title>Day and night: Metabolic profiles and evolutionary relationships of six axenic non-marine cyanobacteria.</title>
        <authorList>
            <person name="Will S.E."/>
            <person name="Henke P."/>
            <person name="Boedeker C."/>
            <person name="Huang S."/>
            <person name="Brinkmann H."/>
            <person name="Rohde M."/>
            <person name="Jarek M."/>
            <person name="Friedl T."/>
            <person name="Seufert S."/>
            <person name="Schumacher M."/>
            <person name="Overmann J."/>
            <person name="Neumann-Schaal M."/>
            <person name="Petersen J."/>
        </authorList>
    </citation>
    <scope>NUCLEOTIDE SEQUENCE [LARGE SCALE GENOMIC DNA]</scope>
    <source>
        <strain evidence="1 2">SAG 1403-4b</strain>
    </source>
</reference>
<name>A0A433UKD5_ANAVA</name>
<dbReference type="AlphaFoldDB" id="A0A433UKD5"/>
<evidence type="ECO:0000313" key="1">
    <source>
        <dbReference type="EMBL" id="RUS94229.1"/>
    </source>
</evidence>
<keyword evidence="2" id="KW-1185">Reference proteome</keyword>
<evidence type="ECO:0000313" key="2">
    <source>
        <dbReference type="Proteomes" id="UP000276103"/>
    </source>
</evidence>
<comment type="caution">
    <text evidence="1">The sequence shown here is derived from an EMBL/GenBank/DDBJ whole genome shotgun (WGS) entry which is preliminary data.</text>
</comment>
<sequence length="93" mass="9579">MTMSKTSGALSKLGTLLESLAYVLIDLIKSKPDDSAFRAEAEAKIAELLAADEANAQALEVSNEALQNLIDVALAAISPSVEAPPPALDGELG</sequence>
<dbReference type="EMBL" id="RSCM01000014">
    <property type="protein sequence ID" value="RUS94229.1"/>
    <property type="molecule type" value="Genomic_DNA"/>
</dbReference>
<proteinExistence type="predicted"/>
<organism evidence="1 2">
    <name type="scientific">Trichormus variabilis SAG 1403-4b</name>
    <dbReference type="NCBI Taxonomy" id="447716"/>
    <lineage>
        <taxon>Bacteria</taxon>
        <taxon>Bacillati</taxon>
        <taxon>Cyanobacteriota</taxon>
        <taxon>Cyanophyceae</taxon>
        <taxon>Nostocales</taxon>
        <taxon>Nostocaceae</taxon>
        <taxon>Trichormus</taxon>
    </lineage>
</organism>
<accession>A0A433UKD5</accession>
<gene>
    <name evidence="1" type="ORF">DSM107003_37600</name>
</gene>
<protein>
    <submittedName>
        <fullName evidence="1">Uncharacterized protein</fullName>
    </submittedName>
</protein>